<dbReference type="STRING" id="1538463.B0T36_21040"/>
<feature type="binding site" evidence="10">
    <location>
        <position position="124"/>
    </location>
    <ligand>
        <name>Mn(2+)</name>
        <dbReference type="ChEBI" id="CHEBI:29035"/>
    </ligand>
</feature>
<comment type="catalytic activity">
    <reaction evidence="10">
        <text>isopentenyl diphosphate = dimethylallyl diphosphate</text>
        <dbReference type="Rhea" id="RHEA:23284"/>
        <dbReference type="ChEBI" id="CHEBI:57623"/>
        <dbReference type="ChEBI" id="CHEBI:128769"/>
        <dbReference type="EC" id="5.3.3.2"/>
    </reaction>
</comment>
<comment type="subcellular location">
    <subcellularLocation>
        <location evidence="10">Cytoplasm</location>
    </subcellularLocation>
</comment>
<evidence type="ECO:0000256" key="1">
    <source>
        <dbReference type="ARBA" id="ARBA00004826"/>
    </source>
</evidence>
<evidence type="ECO:0000256" key="10">
    <source>
        <dbReference type="HAMAP-Rule" id="MF_00202"/>
    </source>
</evidence>
<dbReference type="GO" id="GO:0046872">
    <property type="term" value="F:metal ion binding"/>
    <property type="evidence" value="ECO:0007669"/>
    <property type="project" value="UniProtKB-KW"/>
</dbReference>
<dbReference type="PIRSF" id="PIRSF018427">
    <property type="entry name" value="Isopntndiph_ism"/>
    <property type="match status" value="1"/>
</dbReference>
<evidence type="ECO:0000256" key="3">
    <source>
        <dbReference type="ARBA" id="ARBA00012057"/>
    </source>
</evidence>
<comment type="function">
    <text evidence="10">Catalyzes the 1,3-allylic rearrangement of the homoallylic substrate isopentenyl (IPP) to its highly electrophilic allylic isomer, dimethylallyl diphosphate (DMAPP).</text>
</comment>
<proteinExistence type="inferred from homology"/>
<name>A0A1V2T968_9NOCA</name>
<dbReference type="PANTHER" id="PTHR10885:SF0">
    <property type="entry name" value="ISOPENTENYL-DIPHOSPHATE DELTA-ISOMERASE"/>
    <property type="match status" value="1"/>
</dbReference>
<dbReference type="EMBL" id="MUMY01000034">
    <property type="protein sequence ID" value="ONM46055.1"/>
    <property type="molecule type" value="Genomic_DNA"/>
</dbReference>
<gene>
    <name evidence="10" type="primary">idi</name>
    <name evidence="12" type="ORF">B0T46_25065</name>
</gene>
<evidence type="ECO:0000256" key="8">
    <source>
        <dbReference type="ARBA" id="ARBA00023229"/>
    </source>
</evidence>
<keyword evidence="13" id="KW-1185">Reference proteome</keyword>
<dbReference type="SUPFAM" id="SSF55811">
    <property type="entry name" value="Nudix"/>
    <property type="match status" value="1"/>
</dbReference>
<feature type="binding site" evidence="10">
    <location>
        <position position="36"/>
    </location>
    <ligand>
        <name>Mn(2+)</name>
        <dbReference type="ChEBI" id="CHEBI:29035"/>
    </ligand>
</feature>
<comment type="pathway">
    <text evidence="1 10">Isoprenoid biosynthesis; dimethylallyl diphosphate biosynthesis; dimethylallyl diphosphate from isopentenyl diphosphate: step 1/1.</text>
</comment>
<keyword evidence="8 10" id="KW-0414">Isoprene biosynthesis</keyword>
<comment type="similarity">
    <text evidence="2 10">Belongs to the IPP isomerase type 1 family.</text>
</comment>
<feature type="active site" evidence="10">
    <location>
        <position position="126"/>
    </location>
</feature>
<protein>
    <recommendedName>
        <fullName evidence="3 10">Isopentenyl-diphosphate Delta-isomerase</fullName>
        <shortName evidence="10">IPP isomerase</shortName>
        <ecNumber evidence="3 10">5.3.3.2</ecNumber>
    </recommendedName>
    <alternativeName>
        <fullName evidence="10">IPP:DMAPP isomerase</fullName>
    </alternativeName>
    <alternativeName>
        <fullName evidence="10">Isopentenyl pyrophosphate isomerase</fullName>
    </alternativeName>
</protein>
<dbReference type="GO" id="GO:0009240">
    <property type="term" value="P:isopentenyl diphosphate biosynthetic process"/>
    <property type="evidence" value="ECO:0007669"/>
    <property type="project" value="TreeGrafter"/>
</dbReference>
<evidence type="ECO:0000256" key="7">
    <source>
        <dbReference type="ARBA" id="ARBA00023211"/>
    </source>
</evidence>
<dbReference type="PANTHER" id="PTHR10885">
    <property type="entry name" value="ISOPENTENYL-DIPHOSPHATE DELTA-ISOMERASE"/>
    <property type="match status" value="1"/>
</dbReference>
<feature type="binding site" evidence="10">
    <location>
        <position position="126"/>
    </location>
    <ligand>
        <name>Mn(2+)</name>
        <dbReference type="ChEBI" id="CHEBI:29035"/>
    </ligand>
</feature>
<dbReference type="NCBIfam" id="NF002995">
    <property type="entry name" value="PRK03759.1"/>
    <property type="match status" value="1"/>
</dbReference>
<evidence type="ECO:0000256" key="4">
    <source>
        <dbReference type="ARBA" id="ARBA00022490"/>
    </source>
</evidence>
<dbReference type="Gene3D" id="3.90.79.10">
    <property type="entry name" value="Nucleoside Triphosphate Pyrophosphohydrolase"/>
    <property type="match status" value="1"/>
</dbReference>
<keyword evidence="5 10" id="KW-0479">Metal-binding</keyword>
<accession>A0A1V2T968</accession>
<dbReference type="HAMAP" id="MF_00202">
    <property type="entry name" value="Idi"/>
    <property type="match status" value="1"/>
</dbReference>
<evidence type="ECO:0000256" key="6">
    <source>
        <dbReference type="ARBA" id="ARBA00022842"/>
    </source>
</evidence>
<comment type="cofactor">
    <cofactor evidence="10">
        <name>Mn(2+)</name>
        <dbReference type="ChEBI" id="CHEBI:29035"/>
    </cofactor>
    <text evidence="10">Binds 1 Mn(2+) ion per subunit.</text>
</comment>
<sequence length="187" mass="20630">MTDPLDQPLTDRETLPVELVDEHGRAVGVCQVSQAHRAPGLLHRAFSVVLFDSAGWVLLQQRAHVKTRFPARWSNTCCGHPAPGKPVAEAANVRLAEEMGLTAELIQAGVYRYRAEDPATGRIEHEWDHVLVGLLGTETPRPNPAEVADHRWVHPDELRAALHEDPTRYSPWLPGVLDVATTRSAPA</sequence>
<keyword evidence="7 10" id="KW-0464">Manganese</keyword>
<evidence type="ECO:0000313" key="12">
    <source>
        <dbReference type="EMBL" id="ONM46055.1"/>
    </source>
</evidence>
<evidence type="ECO:0000256" key="9">
    <source>
        <dbReference type="ARBA" id="ARBA00023235"/>
    </source>
</evidence>
<dbReference type="RefSeq" id="WP_077121727.1">
    <property type="nucleotide sequence ID" value="NZ_MUKP01000035.1"/>
</dbReference>
<feature type="binding site" evidence="10">
    <location>
        <position position="43"/>
    </location>
    <ligand>
        <name>Mn(2+)</name>
        <dbReference type="ChEBI" id="CHEBI:29035"/>
    </ligand>
</feature>
<dbReference type="AlphaFoldDB" id="A0A1V2T968"/>
<feature type="binding site" evidence="10">
    <location>
        <position position="98"/>
    </location>
    <ligand>
        <name>Mg(2+)</name>
        <dbReference type="ChEBI" id="CHEBI:18420"/>
    </ligand>
</feature>
<comment type="caution">
    <text evidence="12">The sequence shown here is derived from an EMBL/GenBank/DDBJ whole genome shotgun (WGS) entry which is preliminary data.</text>
</comment>
<comment type="cofactor">
    <cofactor evidence="10">
        <name>Mg(2+)</name>
        <dbReference type="ChEBI" id="CHEBI:18420"/>
    </cofactor>
    <text evidence="10">Binds 1 Mg(2+) ion per subunit. The magnesium ion binds only when substrate is bound.</text>
</comment>
<dbReference type="InterPro" id="IPR015797">
    <property type="entry name" value="NUDIX_hydrolase-like_dom_sf"/>
</dbReference>
<feature type="binding site" evidence="10">
    <location>
        <position position="80"/>
    </location>
    <ligand>
        <name>Mn(2+)</name>
        <dbReference type="ChEBI" id="CHEBI:29035"/>
    </ligand>
</feature>
<evidence type="ECO:0000259" key="11">
    <source>
        <dbReference type="PROSITE" id="PS51462"/>
    </source>
</evidence>
<evidence type="ECO:0000313" key="13">
    <source>
        <dbReference type="Proteomes" id="UP000188836"/>
    </source>
</evidence>
<dbReference type="CDD" id="cd02885">
    <property type="entry name" value="NUDIX_IPP_Isomerase"/>
    <property type="match status" value="1"/>
</dbReference>
<keyword evidence="9 10" id="KW-0413">Isomerase</keyword>
<dbReference type="GO" id="GO:0005737">
    <property type="term" value="C:cytoplasm"/>
    <property type="evidence" value="ECO:0007669"/>
    <property type="project" value="UniProtKB-SubCell"/>
</dbReference>
<dbReference type="PROSITE" id="PS51462">
    <property type="entry name" value="NUDIX"/>
    <property type="match status" value="1"/>
</dbReference>
<dbReference type="GO" id="GO:0050992">
    <property type="term" value="P:dimethylallyl diphosphate biosynthetic process"/>
    <property type="evidence" value="ECO:0007669"/>
    <property type="project" value="UniProtKB-UniRule"/>
</dbReference>
<organism evidence="12 13">
    <name type="scientific">Nocardia donostiensis</name>
    <dbReference type="NCBI Taxonomy" id="1538463"/>
    <lineage>
        <taxon>Bacteria</taxon>
        <taxon>Bacillati</taxon>
        <taxon>Actinomycetota</taxon>
        <taxon>Actinomycetes</taxon>
        <taxon>Mycobacteriales</taxon>
        <taxon>Nocardiaceae</taxon>
        <taxon>Nocardia</taxon>
    </lineage>
</organism>
<dbReference type="Pfam" id="PF00293">
    <property type="entry name" value="NUDIX"/>
    <property type="match status" value="1"/>
</dbReference>
<dbReference type="InterPro" id="IPR000086">
    <property type="entry name" value="NUDIX_hydrolase_dom"/>
</dbReference>
<dbReference type="UniPathway" id="UPA00059">
    <property type="reaction ID" value="UER00104"/>
</dbReference>
<dbReference type="InterPro" id="IPR011876">
    <property type="entry name" value="IsopentenylPP_isomerase_typ1"/>
</dbReference>
<dbReference type="Proteomes" id="UP000188836">
    <property type="component" value="Unassembled WGS sequence"/>
</dbReference>
<dbReference type="EC" id="5.3.3.2" evidence="3 10"/>
<keyword evidence="4 10" id="KW-0963">Cytoplasm</keyword>
<dbReference type="InterPro" id="IPR056375">
    <property type="entry name" value="Idi_bact"/>
</dbReference>
<evidence type="ECO:0000256" key="5">
    <source>
        <dbReference type="ARBA" id="ARBA00022723"/>
    </source>
</evidence>
<feature type="domain" description="Nudix hydrolase" evidence="11">
    <location>
        <begin position="41"/>
        <end position="175"/>
    </location>
</feature>
<dbReference type="GO" id="GO:0004452">
    <property type="term" value="F:isopentenyl-diphosphate delta-isomerase activity"/>
    <property type="evidence" value="ECO:0007669"/>
    <property type="project" value="UniProtKB-UniRule"/>
</dbReference>
<dbReference type="NCBIfam" id="TIGR02150">
    <property type="entry name" value="IPP_isom_1"/>
    <property type="match status" value="1"/>
</dbReference>
<feature type="active site" evidence="10">
    <location>
        <position position="78"/>
    </location>
</feature>
<evidence type="ECO:0000256" key="2">
    <source>
        <dbReference type="ARBA" id="ARBA00007579"/>
    </source>
</evidence>
<reference evidence="12 13" key="1">
    <citation type="journal article" date="2016" name="Antonie Van Leeuwenhoek">
        <title>Nocardia donostiensis sp. nov., isolated from human respiratory specimens.</title>
        <authorList>
            <person name="Ercibengoa M."/>
            <person name="Bell M."/>
            <person name="Marimon J.M."/>
            <person name="Humrighouse B."/>
            <person name="Klenk H.P."/>
            <person name="Potter G."/>
            <person name="Perez-Trallero E."/>
        </authorList>
    </citation>
    <scope>NUCLEOTIDE SEQUENCE [LARGE SCALE GENOMIC DNA]</scope>
    <source>
        <strain evidence="12 13">X1655</strain>
    </source>
</reference>
<keyword evidence="6 10" id="KW-0460">Magnesium</keyword>